<keyword evidence="3" id="KW-1185">Reference proteome</keyword>
<evidence type="ECO:0000313" key="2">
    <source>
        <dbReference type="EMBL" id="NYH96385.1"/>
    </source>
</evidence>
<dbReference type="InterPro" id="IPR006158">
    <property type="entry name" value="Cobalamin-bd"/>
</dbReference>
<sequence length="212" mass="22652">MEIEADHLLDEVEMLLEGGVGIDSIFVDLLAPAARKLGEFWEADACDFVDVTMGLWRLQEVMRELAMRAPPVSQALLQSPTALFAPLPGEQHGFGALMLQEVFSRNGWNSDVLLEPRKGDLLGAVAETGYDLLGLTISCDCPSDALSDLIAAIRGVSRNPSLQIFVGGNMINARPCIANEIGADGTAPDARSAVVLAEAKILGSRPFGQVTF</sequence>
<dbReference type="Gene3D" id="3.40.50.280">
    <property type="entry name" value="Cobalamin-binding domain"/>
    <property type="match status" value="1"/>
</dbReference>
<proteinExistence type="predicted"/>
<dbReference type="InterPro" id="IPR036724">
    <property type="entry name" value="Cobalamin-bd_sf"/>
</dbReference>
<gene>
    <name evidence="2" type="ORF">FHS75_002724</name>
</gene>
<dbReference type="AlphaFoldDB" id="A0A7Y9XXS5"/>
<comment type="caution">
    <text evidence="2">The sequence shown here is derived from an EMBL/GenBank/DDBJ whole genome shotgun (WGS) entry which is preliminary data.</text>
</comment>
<dbReference type="GO" id="GO:0031419">
    <property type="term" value="F:cobalamin binding"/>
    <property type="evidence" value="ECO:0007669"/>
    <property type="project" value="InterPro"/>
</dbReference>
<dbReference type="EMBL" id="JACBZF010000005">
    <property type="protein sequence ID" value="NYH96385.1"/>
    <property type="molecule type" value="Genomic_DNA"/>
</dbReference>
<organism evidence="2 3">
    <name type="scientific">Novosphingobium marinum</name>
    <dbReference type="NCBI Taxonomy" id="1514948"/>
    <lineage>
        <taxon>Bacteria</taxon>
        <taxon>Pseudomonadati</taxon>
        <taxon>Pseudomonadota</taxon>
        <taxon>Alphaproteobacteria</taxon>
        <taxon>Sphingomonadales</taxon>
        <taxon>Sphingomonadaceae</taxon>
        <taxon>Novosphingobium</taxon>
    </lineage>
</organism>
<dbReference type="PROSITE" id="PS51332">
    <property type="entry name" value="B12_BINDING"/>
    <property type="match status" value="1"/>
</dbReference>
<reference evidence="2 3" key="1">
    <citation type="submission" date="2020-07" db="EMBL/GenBank/DDBJ databases">
        <title>Genomic Encyclopedia of Type Strains, Phase IV (KMG-IV): sequencing the most valuable type-strain genomes for metagenomic binning, comparative biology and taxonomic classification.</title>
        <authorList>
            <person name="Goeker M."/>
        </authorList>
    </citation>
    <scope>NUCLEOTIDE SEQUENCE [LARGE SCALE GENOMIC DNA]</scope>
    <source>
        <strain evidence="2 3">DSM 29043</strain>
    </source>
</reference>
<name>A0A7Y9XXS5_9SPHN</name>
<feature type="domain" description="B12-binding" evidence="1">
    <location>
        <begin position="79"/>
        <end position="207"/>
    </location>
</feature>
<dbReference type="SUPFAM" id="SSF52242">
    <property type="entry name" value="Cobalamin (vitamin B12)-binding domain"/>
    <property type="match status" value="1"/>
</dbReference>
<evidence type="ECO:0000313" key="3">
    <source>
        <dbReference type="Proteomes" id="UP000522081"/>
    </source>
</evidence>
<dbReference type="GO" id="GO:0046872">
    <property type="term" value="F:metal ion binding"/>
    <property type="evidence" value="ECO:0007669"/>
    <property type="project" value="InterPro"/>
</dbReference>
<dbReference type="Proteomes" id="UP000522081">
    <property type="component" value="Unassembled WGS sequence"/>
</dbReference>
<evidence type="ECO:0000259" key="1">
    <source>
        <dbReference type="PROSITE" id="PS51332"/>
    </source>
</evidence>
<protein>
    <submittedName>
        <fullName evidence="2">Methanogenic corrinoid protein MtbC1</fullName>
    </submittedName>
</protein>
<accession>A0A7Y9XXS5</accession>